<dbReference type="InterPro" id="IPR036514">
    <property type="entry name" value="SGNH_hydro_sf"/>
</dbReference>
<feature type="signal peptide" evidence="5">
    <location>
        <begin position="1"/>
        <end position="31"/>
    </location>
</feature>
<protein>
    <submittedName>
        <fullName evidence="6">Uncharacterized protein</fullName>
    </submittedName>
</protein>
<dbReference type="InterPro" id="IPR011990">
    <property type="entry name" value="TPR-like_helical_dom_sf"/>
</dbReference>
<dbReference type="PROSITE" id="PS51375">
    <property type="entry name" value="PPR"/>
    <property type="match status" value="1"/>
</dbReference>
<dbReference type="PANTHER" id="PTHR22835">
    <property type="entry name" value="ZINC FINGER FYVE DOMAIN CONTAINING PROTEIN"/>
    <property type="match status" value="1"/>
</dbReference>
<dbReference type="Pfam" id="PF00657">
    <property type="entry name" value="Lipase_GDSL"/>
    <property type="match status" value="1"/>
</dbReference>
<dbReference type="AlphaFoldDB" id="A0A9Q1N5A9"/>
<sequence>MALTIRVLDLLQVLFIISSLILQQYLHKSDAQLILEDPPLMKCKFNKIYQLGDSLSDTGNFIRESVLGAFSPFAELPYGQNFIQHKSTGRCSDGLLMVDFIALGCGLPLLNPYKDQNANFTHGANFAVAGATALPAEILTDKKINSNSLITNSSLSVQLDWMFSHFKSTCSTACSGELKKALFLVGEIGGNEFNYGLLQGKPMEELRAMVPEVVQIITNAVKTIVGFGAVRIVIPGNFPIGCIPNLLTTFFTTNSTAYDEYHCLKYLNNLAILYNDHLQKAIQELEKDYPKIILIYGDYYNAYQWLLQNATSLACNGLDFIKVNKMMNGLVIWSGQEREISGSNALITSYFRCGCANSGRQVFDEMVVRNVISWTAVISGLAKNEFCKESLDLFVKMQGAFVEPNYLTYLNALLACSGMKALGEARQIHGIVWKLGFQSDLCIESALIDVYSKCVSVQDTWQMFESAEVLDTIAMTVMLVGFAQNGYEEGELQIFVKMVKAGVNIDPDVVSAYSWCLW</sequence>
<keyword evidence="2" id="KW-0677">Repeat</keyword>
<comment type="similarity">
    <text evidence="1">Belongs to the 'GDSL' lipolytic enzyme family.</text>
</comment>
<reference evidence="7" key="1">
    <citation type="journal article" date="2023" name="Proc. Natl. Acad. Sci. U.S.A.">
        <title>Genomic and structural basis for evolution of tropane alkaloid biosynthesis.</title>
        <authorList>
            <person name="Wanga Y.-J."/>
            <person name="Taina T."/>
            <person name="Yua J.-Y."/>
            <person name="Lia J."/>
            <person name="Xua B."/>
            <person name="Chenc J."/>
            <person name="D'Auriad J.C."/>
            <person name="Huanga J.-P."/>
            <person name="Huanga S.-X."/>
        </authorList>
    </citation>
    <scope>NUCLEOTIDE SEQUENCE [LARGE SCALE GENOMIC DNA]</scope>
    <source>
        <strain evidence="7">cv. KIB-2019</strain>
    </source>
</reference>
<dbReference type="Gene3D" id="1.25.40.10">
    <property type="entry name" value="Tetratricopeptide repeat domain"/>
    <property type="match status" value="1"/>
</dbReference>
<keyword evidence="7" id="KW-1185">Reference proteome</keyword>
<evidence type="ECO:0000256" key="2">
    <source>
        <dbReference type="ARBA" id="ARBA00022737"/>
    </source>
</evidence>
<evidence type="ECO:0000256" key="3">
    <source>
        <dbReference type="ARBA" id="ARBA00023180"/>
    </source>
</evidence>
<gene>
    <name evidence="6" type="ORF">K7X08_009415</name>
</gene>
<organism evidence="6 7">
    <name type="scientific">Anisodus acutangulus</name>
    <dbReference type="NCBI Taxonomy" id="402998"/>
    <lineage>
        <taxon>Eukaryota</taxon>
        <taxon>Viridiplantae</taxon>
        <taxon>Streptophyta</taxon>
        <taxon>Embryophyta</taxon>
        <taxon>Tracheophyta</taxon>
        <taxon>Spermatophyta</taxon>
        <taxon>Magnoliopsida</taxon>
        <taxon>eudicotyledons</taxon>
        <taxon>Gunneridae</taxon>
        <taxon>Pentapetalae</taxon>
        <taxon>asterids</taxon>
        <taxon>lamiids</taxon>
        <taxon>Solanales</taxon>
        <taxon>Solanaceae</taxon>
        <taxon>Solanoideae</taxon>
        <taxon>Hyoscyameae</taxon>
        <taxon>Anisodus</taxon>
    </lineage>
</organism>
<feature type="repeat" description="PPR" evidence="4">
    <location>
        <begin position="370"/>
        <end position="404"/>
    </location>
</feature>
<dbReference type="NCBIfam" id="TIGR00756">
    <property type="entry name" value="PPR"/>
    <property type="match status" value="1"/>
</dbReference>
<evidence type="ECO:0000313" key="7">
    <source>
        <dbReference type="Proteomes" id="UP001152561"/>
    </source>
</evidence>
<comment type="caution">
    <text evidence="6">The sequence shown here is derived from an EMBL/GenBank/DDBJ whole genome shotgun (WGS) entry which is preliminary data.</text>
</comment>
<keyword evidence="5" id="KW-0732">Signal</keyword>
<name>A0A9Q1N5A9_9SOLA</name>
<dbReference type="Gene3D" id="3.40.50.1110">
    <property type="entry name" value="SGNH hydrolase"/>
    <property type="match status" value="1"/>
</dbReference>
<dbReference type="InterPro" id="IPR001087">
    <property type="entry name" value="GDSL"/>
</dbReference>
<evidence type="ECO:0000313" key="6">
    <source>
        <dbReference type="EMBL" id="KAJ8572904.1"/>
    </source>
</evidence>
<proteinExistence type="inferred from homology"/>
<keyword evidence="3" id="KW-0325">Glycoprotein</keyword>
<accession>A0A9Q1N5A9</accession>
<feature type="chain" id="PRO_5040423074" evidence="5">
    <location>
        <begin position="32"/>
        <end position="518"/>
    </location>
</feature>
<evidence type="ECO:0000256" key="5">
    <source>
        <dbReference type="SAM" id="SignalP"/>
    </source>
</evidence>
<dbReference type="Proteomes" id="UP001152561">
    <property type="component" value="Unassembled WGS sequence"/>
</dbReference>
<dbReference type="PANTHER" id="PTHR22835:SF517">
    <property type="entry name" value="GDSL-LIKE LIPASE_ACYLHYDROLASE FAMILY PROTEIN, EXPRESSED"/>
    <property type="match status" value="1"/>
</dbReference>
<dbReference type="OrthoDB" id="1600564at2759"/>
<dbReference type="InterPro" id="IPR002885">
    <property type="entry name" value="PPR_rpt"/>
</dbReference>
<evidence type="ECO:0000256" key="1">
    <source>
        <dbReference type="ARBA" id="ARBA00008668"/>
    </source>
</evidence>
<dbReference type="GO" id="GO:0016788">
    <property type="term" value="F:hydrolase activity, acting on ester bonds"/>
    <property type="evidence" value="ECO:0007669"/>
    <property type="project" value="InterPro"/>
</dbReference>
<dbReference type="Pfam" id="PF01535">
    <property type="entry name" value="PPR"/>
    <property type="match status" value="3"/>
</dbReference>
<dbReference type="EMBL" id="JAJAGQ010000001">
    <property type="protein sequence ID" value="KAJ8572904.1"/>
    <property type="molecule type" value="Genomic_DNA"/>
</dbReference>
<evidence type="ECO:0000256" key="4">
    <source>
        <dbReference type="PROSITE-ProRule" id="PRU00708"/>
    </source>
</evidence>